<reference evidence="1 2" key="1">
    <citation type="journal article" date="2023" name="Life. Sci Alliance">
        <title>Evolutionary insights into 3D genome organization and epigenetic landscape of Vigna mungo.</title>
        <authorList>
            <person name="Junaid A."/>
            <person name="Singh B."/>
            <person name="Bhatia S."/>
        </authorList>
    </citation>
    <scope>NUCLEOTIDE SEQUENCE [LARGE SCALE GENOMIC DNA]</scope>
    <source>
        <strain evidence="1">Urdbean</strain>
    </source>
</reference>
<evidence type="ECO:0000313" key="2">
    <source>
        <dbReference type="Proteomes" id="UP001374535"/>
    </source>
</evidence>
<proteinExistence type="predicted"/>
<dbReference type="AlphaFoldDB" id="A0AAQ3S7A1"/>
<evidence type="ECO:0000313" key="1">
    <source>
        <dbReference type="EMBL" id="WVZ18349.1"/>
    </source>
</evidence>
<sequence length="133" mass="15284">MELSSLHQNVYVTNNPKTYSTAYQGKRKPKRTWKIRFDTRQVPLLQAKGFLLPKFFDDFLIFQLLPYHSSGCSAHDSPILSFELSILLVISLIQPNSPFFTPFHPGGNICLNLCNLDLNNLVVSKFRNILQKK</sequence>
<protein>
    <submittedName>
        <fullName evidence="1">Uncharacterized protein</fullName>
    </submittedName>
</protein>
<dbReference type="Proteomes" id="UP001374535">
    <property type="component" value="Chromosome 2"/>
</dbReference>
<dbReference type="EMBL" id="CP144699">
    <property type="protein sequence ID" value="WVZ18349.1"/>
    <property type="molecule type" value="Genomic_DNA"/>
</dbReference>
<organism evidence="1 2">
    <name type="scientific">Vigna mungo</name>
    <name type="common">Black gram</name>
    <name type="synonym">Phaseolus mungo</name>
    <dbReference type="NCBI Taxonomy" id="3915"/>
    <lineage>
        <taxon>Eukaryota</taxon>
        <taxon>Viridiplantae</taxon>
        <taxon>Streptophyta</taxon>
        <taxon>Embryophyta</taxon>
        <taxon>Tracheophyta</taxon>
        <taxon>Spermatophyta</taxon>
        <taxon>Magnoliopsida</taxon>
        <taxon>eudicotyledons</taxon>
        <taxon>Gunneridae</taxon>
        <taxon>Pentapetalae</taxon>
        <taxon>rosids</taxon>
        <taxon>fabids</taxon>
        <taxon>Fabales</taxon>
        <taxon>Fabaceae</taxon>
        <taxon>Papilionoideae</taxon>
        <taxon>50 kb inversion clade</taxon>
        <taxon>NPAAA clade</taxon>
        <taxon>indigoferoid/millettioid clade</taxon>
        <taxon>Phaseoleae</taxon>
        <taxon>Vigna</taxon>
    </lineage>
</organism>
<gene>
    <name evidence="1" type="ORF">V8G54_005671</name>
</gene>
<name>A0AAQ3S7A1_VIGMU</name>
<accession>A0AAQ3S7A1</accession>
<keyword evidence="2" id="KW-1185">Reference proteome</keyword>